<gene>
    <name evidence="3" type="ORF">B0T10DRAFT_552733</name>
</gene>
<dbReference type="EMBL" id="JAGPYM010000037">
    <property type="protein sequence ID" value="KAH6874749.1"/>
    <property type="molecule type" value="Genomic_DNA"/>
</dbReference>
<keyword evidence="4" id="KW-1185">Reference proteome</keyword>
<sequence>MLLKSLAILFSVSVVNAASVANLTATGCADSSGLQTCLDKVASTSQKCLDSARKDGSQLETVACGCVYYTENINCYAAHCWNRVYECEYQKYVIQYLGQCDSAKLPLPYFPAPDGAKDACSCNLGKVYEQFLESVTEGGTCASSNARRDALDQLDRVEACECCEMSGGLSAIYGVCPDTDPALVGLSYIEQLESLYDLPFTSCDQYMSSYDCKKDLGFTAASTFYDPSDLPSSGSATLSNGPGSVTAPASGTVFTYTNAADSQVYTISAASARKGSGSGSDSTATAASAGASAKATDGSKDSGSSSRPVSMGLGTGLVVLAWAVTFTLA</sequence>
<feature type="compositionally biased region" description="Low complexity" evidence="1">
    <location>
        <begin position="272"/>
        <end position="296"/>
    </location>
</feature>
<reference evidence="3 4" key="1">
    <citation type="journal article" date="2021" name="Nat. Commun.">
        <title>Genetic determinants of endophytism in the Arabidopsis root mycobiome.</title>
        <authorList>
            <person name="Mesny F."/>
            <person name="Miyauchi S."/>
            <person name="Thiergart T."/>
            <person name="Pickel B."/>
            <person name="Atanasova L."/>
            <person name="Karlsson M."/>
            <person name="Huettel B."/>
            <person name="Barry K.W."/>
            <person name="Haridas S."/>
            <person name="Chen C."/>
            <person name="Bauer D."/>
            <person name="Andreopoulos W."/>
            <person name="Pangilinan J."/>
            <person name="LaButti K."/>
            <person name="Riley R."/>
            <person name="Lipzen A."/>
            <person name="Clum A."/>
            <person name="Drula E."/>
            <person name="Henrissat B."/>
            <person name="Kohler A."/>
            <person name="Grigoriev I.V."/>
            <person name="Martin F.M."/>
            <person name="Hacquard S."/>
        </authorList>
    </citation>
    <scope>NUCLEOTIDE SEQUENCE [LARGE SCALE GENOMIC DNA]</scope>
    <source>
        <strain evidence="3 4">MPI-CAGE-CH-0241</strain>
    </source>
</reference>
<dbReference type="OrthoDB" id="3538998at2759"/>
<organism evidence="3 4">
    <name type="scientific">Thelonectria olida</name>
    <dbReference type="NCBI Taxonomy" id="1576542"/>
    <lineage>
        <taxon>Eukaryota</taxon>
        <taxon>Fungi</taxon>
        <taxon>Dikarya</taxon>
        <taxon>Ascomycota</taxon>
        <taxon>Pezizomycotina</taxon>
        <taxon>Sordariomycetes</taxon>
        <taxon>Hypocreomycetidae</taxon>
        <taxon>Hypocreales</taxon>
        <taxon>Nectriaceae</taxon>
        <taxon>Thelonectria</taxon>
    </lineage>
</organism>
<dbReference type="PROSITE" id="PS51257">
    <property type="entry name" value="PROKAR_LIPOPROTEIN"/>
    <property type="match status" value="1"/>
</dbReference>
<proteinExistence type="predicted"/>
<feature type="chain" id="PRO_5040141066" evidence="2">
    <location>
        <begin position="18"/>
        <end position="329"/>
    </location>
</feature>
<protein>
    <submittedName>
        <fullName evidence="3">Uncharacterized protein</fullName>
    </submittedName>
</protein>
<accession>A0A9P9AJL6</accession>
<dbReference type="Proteomes" id="UP000777438">
    <property type="component" value="Unassembled WGS sequence"/>
</dbReference>
<comment type="caution">
    <text evidence="3">The sequence shown here is derived from an EMBL/GenBank/DDBJ whole genome shotgun (WGS) entry which is preliminary data.</text>
</comment>
<feature type="signal peptide" evidence="2">
    <location>
        <begin position="1"/>
        <end position="17"/>
    </location>
</feature>
<dbReference type="AlphaFoldDB" id="A0A9P9AJL6"/>
<keyword evidence="2" id="KW-0732">Signal</keyword>
<evidence type="ECO:0000313" key="3">
    <source>
        <dbReference type="EMBL" id="KAH6874749.1"/>
    </source>
</evidence>
<evidence type="ECO:0000313" key="4">
    <source>
        <dbReference type="Proteomes" id="UP000777438"/>
    </source>
</evidence>
<name>A0A9P9AJL6_9HYPO</name>
<evidence type="ECO:0000256" key="1">
    <source>
        <dbReference type="SAM" id="MobiDB-lite"/>
    </source>
</evidence>
<evidence type="ECO:0000256" key="2">
    <source>
        <dbReference type="SAM" id="SignalP"/>
    </source>
</evidence>
<feature type="region of interest" description="Disordered" evidence="1">
    <location>
        <begin position="272"/>
        <end position="308"/>
    </location>
</feature>